<gene>
    <name evidence="3" type="ORF">DXD10_08800</name>
</gene>
<evidence type="ECO:0000259" key="2">
    <source>
        <dbReference type="PROSITE" id="PS51898"/>
    </source>
</evidence>
<dbReference type="GO" id="GO:0015074">
    <property type="term" value="P:DNA integration"/>
    <property type="evidence" value="ECO:0007669"/>
    <property type="project" value="InterPro"/>
</dbReference>
<dbReference type="GO" id="GO:0003677">
    <property type="term" value="F:DNA binding"/>
    <property type="evidence" value="ECO:0007669"/>
    <property type="project" value="InterPro"/>
</dbReference>
<name>A0A3E4MCW3_9FIRM</name>
<comment type="caution">
    <text evidence="3">The sequence shown here is derived from an EMBL/GenBank/DDBJ whole genome shotgun (WGS) entry which is preliminary data.</text>
</comment>
<dbReference type="InterPro" id="IPR011010">
    <property type="entry name" value="DNA_brk_join_enz"/>
</dbReference>
<dbReference type="PROSITE" id="PS51898">
    <property type="entry name" value="TYR_RECOMBINASE"/>
    <property type="match status" value="1"/>
</dbReference>
<dbReference type="AlphaFoldDB" id="A0A3E4MCW3"/>
<dbReference type="Proteomes" id="UP000261208">
    <property type="component" value="Unassembled WGS sequence"/>
</dbReference>
<protein>
    <recommendedName>
        <fullName evidence="2">Tyr recombinase domain-containing protein</fullName>
    </recommendedName>
</protein>
<evidence type="ECO:0000313" key="4">
    <source>
        <dbReference type="Proteomes" id="UP000261208"/>
    </source>
</evidence>
<evidence type="ECO:0000313" key="3">
    <source>
        <dbReference type="EMBL" id="RGK47444.1"/>
    </source>
</evidence>
<dbReference type="SUPFAM" id="SSF56349">
    <property type="entry name" value="DNA breaking-rejoining enzymes"/>
    <property type="match status" value="1"/>
</dbReference>
<keyword evidence="1" id="KW-0233">DNA recombination</keyword>
<feature type="domain" description="Tyr recombinase" evidence="2">
    <location>
        <begin position="1"/>
        <end position="70"/>
    </location>
</feature>
<dbReference type="GO" id="GO:0006310">
    <property type="term" value="P:DNA recombination"/>
    <property type="evidence" value="ECO:0007669"/>
    <property type="project" value="UniProtKB-KW"/>
</dbReference>
<dbReference type="Gene3D" id="1.10.443.10">
    <property type="entry name" value="Intergrase catalytic core"/>
    <property type="match status" value="1"/>
</dbReference>
<proteinExistence type="predicted"/>
<accession>A0A3E4MCW3</accession>
<dbReference type="InterPro" id="IPR002104">
    <property type="entry name" value="Integrase_catalytic"/>
</dbReference>
<dbReference type="InterPro" id="IPR013762">
    <property type="entry name" value="Integrase-like_cat_sf"/>
</dbReference>
<organism evidence="3 4">
    <name type="scientific">Dorea formicigenerans</name>
    <dbReference type="NCBI Taxonomy" id="39486"/>
    <lineage>
        <taxon>Bacteria</taxon>
        <taxon>Bacillati</taxon>
        <taxon>Bacillota</taxon>
        <taxon>Clostridia</taxon>
        <taxon>Lachnospirales</taxon>
        <taxon>Lachnospiraceae</taxon>
        <taxon>Dorea</taxon>
    </lineage>
</organism>
<dbReference type="EMBL" id="QSQQ01000010">
    <property type="protein sequence ID" value="RGK47444.1"/>
    <property type="molecule type" value="Genomic_DNA"/>
</dbReference>
<evidence type="ECO:0000256" key="1">
    <source>
        <dbReference type="ARBA" id="ARBA00023172"/>
    </source>
</evidence>
<dbReference type="Pfam" id="PF00589">
    <property type="entry name" value="Phage_integrase"/>
    <property type="match status" value="1"/>
</dbReference>
<reference evidence="3 4" key="1">
    <citation type="submission" date="2018-08" db="EMBL/GenBank/DDBJ databases">
        <title>A genome reference for cultivated species of the human gut microbiota.</title>
        <authorList>
            <person name="Zou Y."/>
            <person name="Xue W."/>
            <person name="Luo G."/>
        </authorList>
    </citation>
    <scope>NUCLEOTIDE SEQUENCE [LARGE SCALE GENOMIC DNA]</scope>
    <source>
        <strain evidence="3 4">TF11-11</strain>
    </source>
</reference>
<sequence>MQLISKRIEEKHEGFKPLTPHTLRHTFATRCIERGMNPKTLQVIMGHSSVNITMNLYCHVTEDTLFTEMEKFEAGSQNDTNVPNGVKVV</sequence>